<dbReference type="InterPro" id="IPR012338">
    <property type="entry name" value="Beta-lactam/transpept-like"/>
</dbReference>
<dbReference type="VEuPathDB" id="FungiDB:MYCFIDRAFT_78475"/>
<evidence type="ECO:0000256" key="1">
    <source>
        <dbReference type="ARBA" id="ARBA00038215"/>
    </source>
</evidence>
<gene>
    <name evidence="3" type="ORF">MYCFIDRAFT_78475</name>
</gene>
<sequence>MPDQESPFTPSFDHLVTQTLQRHHCPGASISIIHNNHTSSKAYGYSDIKSRTPVKSSQTLFYAGSTTKAMLCAAWAIYINSPTNTSKPAKNRISFSTPLASLIPEDFLLSDPVRTAQVTLEDVLSHRSGMTRHELSYGFHGVDTPKLITRNLRNLPLHSLFAIRTRFEYCNTGYVAASHALEVVAKENLGDILQGWIFEPLGMRDTFAGLRETTGTRREDLARLYSWCENEGVLKEEAFMDLSGVTGAGYVISTAEDFAKWMGCLLAPGRGGGGPLSEEIVEEVFKSRIPATSRGADSVPLDGGFANYALGWFVGVYKGRRVYYHAGGVVGGGSRVMLCPEISWGATFLSNGDISGFLLKGLLFELLDAALGEGEGERRGFEQCEAAVPRLFEEFSLQCENAFKRVLPNLPERPTVSLALPLDQYAGTFRNVGYGSLEIRVGLDPSSGEETLLCDIEDRTWRAKWTFRRINGEHWRIDSDQSRWPDTRRAESRVEYDGRISWGIAMEPSMLETLIWFH</sequence>
<dbReference type="eggNOG" id="ENOG502RV8X">
    <property type="taxonomic scope" value="Eukaryota"/>
</dbReference>
<protein>
    <recommendedName>
        <fullName evidence="2">Beta-lactamase-related domain-containing protein</fullName>
    </recommendedName>
</protein>
<dbReference type="AlphaFoldDB" id="N1QD45"/>
<feature type="domain" description="Beta-lactamase-related" evidence="2">
    <location>
        <begin position="12"/>
        <end position="355"/>
    </location>
</feature>
<dbReference type="PANTHER" id="PTHR46825:SF15">
    <property type="entry name" value="BETA-LACTAMASE-RELATED DOMAIN-CONTAINING PROTEIN"/>
    <property type="match status" value="1"/>
</dbReference>
<name>N1QD45_PSEFD</name>
<dbReference type="OrthoDB" id="552049at2759"/>
<comment type="similarity">
    <text evidence="1">Belongs to the peptidase S12 family.</text>
</comment>
<dbReference type="Proteomes" id="UP000016932">
    <property type="component" value="Unassembled WGS sequence"/>
</dbReference>
<evidence type="ECO:0000313" key="3">
    <source>
        <dbReference type="EMBL" id="EME89743.1"/>
    </source>
</evidence>
<dbReference type="HOGENOM" id="CLU_020027_14_1_1"/>
<accession>N1QD45</accession>
<dbReference type="EMBL" id="KB446555">
    <property type="protein sequence ID" value="EME89743.1"/>
    <property type="molecule type" value="Genomic_DNA"/>
</dbReference>
<evidence type="ECO:0000313" key="4">
    <source>
        <dbReference type="Proteomes" id="UP000016932"/>
    </source>
</evidence>
<dbReference type="InterPro" id="IPR050491">
    <property type="entry name" value="AmpC-like"/>
</dbReference>
<dbReference type="Gene3D" id="3.40.710.10">
    <property type="entry name" value="DD-peptidase/beta-lactamase superfamily"/>
    <property type="match status" value="1"/>
</dbReference>
<dbReference type="KEGG" id="pfj:MYCFIDRAFT_78475"/>
<keyword evidence="4" id="KW-1185">Reference proteome</keyword>
<proteinExistence type="inferred from homology"/>
<evidence type="ECO:0000259" key="2">
    <source>
        <dbReference type="Pfam" id="PF00144"/>
    </source>
</evidence>
<dbReference type="RefSeq" id="XP_007920511.1">
    <property type="nucleotide sequence ID" value="XM_007922320.1"/>
</dbReference>
<dbReference type="GeneID" id="19341468"/>
<organism evidence="3 4">
    <name type="scientific">Pseudocercospora fijiensis (strain CIRAD86)</name>
    <name type="common">Black leaf streak disease fungus</name>
    <name type="synonym">Mycosphaerella fijiensis</name>
    <dbReference type="NCBI Taxonomy" id="383855"/>
    <lineage>
        <taxon>Eukaryota</taxon>
        <taxon>Fungi</taxon>
        <taxon>Dikarya</taxon>
        <taxon>Ascomycota</taxon>
        <taxon>Pezizomycotina</taxon>
        <taxon>Dothideomycetes</taxon>
        <taxon>Dothideomycetidae</taxon>
        <taxon>Mycosphaerellales</taxon>
        <taxon>Mycosphaerellaceae</taxon>
        <taxon>Pseudocercospora</taxon>
    </lineage>
</organism>
<dbReference type="InterPro" id="IPR001466">
    <property type="entry name" value="Beta-lactam-related"/>
</dbReference>
<dbReference type="Pfam" id="PF00144">
    <property type="entry name" value="Beta-lactamase"/>
    <property type="match status" value="1"/>
</dbReference>
<reference evidence="3 4" key="1">
    <citation type="journal article" date="2012" name="PLoS Pathog.">
        <title>Diverse lifestyles and strategies of plant pathogenesis encoded in the genomes of eighteen Dothideomycetes fungi.</title>
        <authorList>
            <person name="Ohm R.A."/>
            <person name="Feau N."/>
            <person name="Henrissat B."/>
            <person name="Schoch C.L."/>
            <person name="Horwitz B.A."/>
            <person name="Barry K.W."/>
            <person name="Condon B.J."/>
            <person name="Copeland A.C."/>
            <person name="Dhillon B."/>
            <person name="Glaser F."/>
            <person name="Hesse C.N."/>
            <person name="Kosti I."/>
            <person name="LaButti K."/>
            <person name="Lindquist E.A."/>
            <person name="Lucas S."/>
            <person name="Salamov A.A."/>
            <person name="Bradshaw R.E."/>
            <person name="Ciuffetti L."/>
            <person name="Hamelin R.C."/>
            <person name="Kema G.H.J."/>
            <person name="Lawrence C."/>
            <person name="Scott J.A."/>
            <person name="Spatafora J.W."/>
            <person name="Turgeon B.G."/>
            <person name="de Wit P.J.G.M."/>
            <person name="Zhong S."/>
            <person name="Goodwin S.B."/>
            <person name="Grigoriev I.V."/>
        </authorList>
    </citation>
    <scope>NUCLEOTIDE SEQUENCE [LARGE SCALE GENOMIC DNA]</scope>
    <source>
        <strain evidence="3 4">CIRAD86</strain>
    </source>
</reference>
<dbReference type="PANTHER" id="PTHR46825">
    <property type="entry name" value="D-ALANYL-D-ALANINE-CARBOXYPEPTIDASE/ENDOPEPTIDASE AMPH"/>
    <property type="match status" value="1"/>
</dbReference>
<dbReference type="SUPFAM" id="SSF56601">
    <property type="entry name" value="beta-lactamase/transpeptidase-like"/>
    <property type="match status" value="1"/>
</dbReference>